<evidence type="ECO:0000313" key="2">
    <source>
        <dbReference type="EMBL" id="MFD1629979.1"/>
    </source>
</evidence>
<protein>
    <submittedName>
        <fullName evidence="2">Type II toxin-antitoxin system RelE/ParE family toxin</fullName>
    </submittedName>
</protein>
<dbReference type="InterPro" id="IPR035093">
    <property type="entry name" value="RelE/ParE_toxin_dom_sf"/>
</dbReference>
<keyword evidence="1" id="KW-1277">Toxin-antitoxin system</keyword>
<gene>
    <name evidence="2" type="ORF">ACFSAH_08825</name>
</gene>
<evidence type="ECO:0000256" key="1">
    <source>
        <dbReference type="ARBA" id="ARBA00022649"/>
    </source>
</evidence>
<dbReference type="InterPro" id="IPR007712">
    <property type="entry name" value="RelE/ParE_toxin"/>
</dbReference>
<organism evidence="2 3">
    <name type="scientific">Pseudopedobacter beijingensis</name>
    <dbReference type="NCBI Taxonomy" id="1207056"/>
    <lineage>
        <taxon>Bacteria</taxon>
        <taxon>Pseudomonadati</taxon>
        <taxon>Bacteroidota</taxon>
        <taxon>Sphingobacteriia</taxon>
        <taxon>Sphingobacteriales</taxon>
        <taxon>Sphingobacteriaceae</taxon>
        <taxon>Pseudopedobacter</taxon>
    </lineage>
</organism>
<dbReference type="Pfam" id="PF05016">
    <property type="entry name" value="ParE_toxin"/>
    <property type="match status" value="1"/>
</dbReference>
<sequence length="99" mass="11897">MKNGYKILWTENALKELALTIKYLEQNFTEKEIKKLAQKIENVVKLISQNPKLFPKSDKKNIYRLVILKYNTLYYRVNETDIEILSFFSNRQNPKKKKL</sequence>
<comment type="caution">
    <text evidence="2">The sequence shown here is derived from an EMBL/GenBank/DDBJ whole genome shotgun (WGS) entry which is preliminary data.</text>
</comment>
<evidence type="ECO:0000313" key="3">
    <source>
        <dbReference type="Proteomes" id="UP001597118"/>
    </source>
</evidence>
<keyword evidence="3" id="KW-1185">Reference proteome</keyword>
<accession>A0ABW4IDB6</accession>
<dbReference type="RefSeq" id="WP_379662356.1">
    <property type="nucleotide sequence ID" value="NZ_JBHUDG010000012.1"/>
</dbReference>
<proteinExistence type="predicted"/>
<dbReference type="Proteomes" id="UP001597118">
    <property type="component" value="Unassembled WGS sequence"/>
</dbReference>
<name>A0ABW4IDB6_9SPHI</name>
<dbReference type="Gene3D" id="3.30.2310.20">
    <property type="entry name" value="RelE-like"/>
    <property type="match status" value="1"/>
</dbReference>
<reference evidence="3" key="1">
    <citation type="journal article" date="2019" name="Int. J. Syst. Evol. Microbiol.">
        <title>The Global Catalogue of Microorganisms (GCM) 10K type strain sequencing project: providing services to taxonomists for standard genome sequencing and annotation.</title>
        <authorList>
            <consortium name="The Broad Institute Genomics Platform"/>
            <consortium name="The Broad Institute Genome Sequencing Center for Infectious Disease"/>
            <person name="Wu L."/>
            <person name="Ma J."/>
        </authorList>
    </citation>
    <scope>NUCLEOTIDE SEQUENCE [LARGE SCALE GENOMIC DNA]</scope>
    <source>
        <strain evidence="3">CCUG 53762</strain>
    </source>
</reference>
<dbReference type="EMBL" id="JBHUDG010000012">
    <property type="protein sequence ID" value="MFD1629979.1"/>
    <property type="molecule type" value="Genomic_DNA"/>
</dbReference>